<evidence type="ECO:0000313" key="12">
    <source>
        <dbReference type="EMBL" id="PPQ99410.1"/>
    </source>
</evidence>
<keyword evidence="5 9" id="KW-0479">Metal-binding</keyword>
<dbReference type="CDD" id="cd11065">
    <property type="entry name" value="CYP64-like"/>
    <property type="match status" value="1"/>
</dbReference>
<dbReference type="GO" id="GO:0005506">
    <property type="term" value="F:iron ion binding"/>
    <property type="evidence" value="ECO:0007669"/>
    <property type="project" value="InterPro"/>
</dbReference>
<evidence type="ECO:0000256" key="11">
    <source>
        <dbReference type="SAM" id="SignalP"/>
    </source>
</evidence>
<evidence type="ECO:0000256" key="1">
    <source>
        <dbReference type="ARBA" id="ARBA00001971"/>
    </source>
</evidence>
<reference evidence="12 13" key="1">
    <citation type="journal article" date="2018" name="Evol. Lett.">
        <title>Horizontal gene cluster transfer increased hallucinogenic mushroom diversity.</title>
        <authorList>
            <person name="Reynolds H.T."/>
            <person name="Vijayakumar V."/>
            <person name="Gluck-Thaler E."/>
            <person name="Korotkin H.B."/>
            <person name="Matheny P.B."/>
            <person name="Slot J.C."/>
        </authorList>
    </citation>
    <scope>NUCLEOTIDE SEQUENCE [LARGE SCALE GENOMIC DNA]</scope>
    <source>
        <strain evidence="12 13">2629</strain>
    </source>
</reference>
<dbReference type="Gene3D" id="1.10.630.10">
    <property type="entry name" value="Cytochrome P450"/>
    <property type="match status" value="1"/>
</dbReference>
<dbReference type="Pfam" id="PF00067">
    <property type="entry name" value="p450"/>
    <property type="match status" value="1"/>
</dbReference>
<evidence type="ECO:0000256" key="9">
    <source>
        <dbReference type="PIRSR" id="PIRSR602401-1"/>
    </source>
</evidence>
<organism evidence="12 13">
    <name type="scientific">Panaeolus cyanescens</name>
    <dbReference type="NCBI Taxonomy" id="181874"/>
    <lineage>
        <taxon>Eukaryota</taxon>
        <taxon>Fungi</taxon>
        <taxon>Dikarya</taxon>
        <taxon>Basidiomycota</taxon>
        <taxon>Agaricomycotina</taxon>
        <taxon>Agaricomycetes</taxon>
        <taxon>Agaricomycetidae</taxon>
        <taxon>Agaricales</taxon>
        <taxon>Agaricineae</taxon>
        <taxon>Galeropsidaceae</taxon>
        <taxon>Panaeolus</taxon>
    </lineage>
</organism>
<evidence type="ECO:0000256" key="2">
    <source>
        <dbReference type="ARBA" id="ARBA00005179"/>
    </source>
</evidence>
<dbReference type="PRINTS" id="PR00385">
    <property type="entry name" value="P450"/>
</dbReference>
<dbReference type="GO" id="GO:0004497">
    <property type="term" value="F:monooxygenase activity"/>
    <property type="evidence" value="ECO:0007669"/>
    <property type="project" value="UniProtKB-KW"/>
</dbReference>
<comment type="caution">
    <text evidence="12">The sequence shown here is derived from an EMBL/GenBank/DDBJ whole genome shotgun (WGS) entry which is preliminary data.</text>
</comment>
<protein>
    <recommendedName>
        <fullName evidence="14">Cytochrome P450</fullName>
    </recommendedName>
</protein>
<keyword evidence="8 10" id="KW-0503">Monooxygenase</keyword>
<evidence type="ECO:0000313" key="13">
    <source>
        <dbReference type="Proteomes" id="UP000284842"/>
    </source>
</evidence>
<dbReference type="AlphaFoldDB" id="A0A409Y8M9"/>
<dbReference type="GO" id="GO:0016705">
    <property type="term" value="F:oxidoreductase activity, acting on paired donors, with incorporation or reduction of molecular oxygen"/>
    <property type="evidence" value="ECO:0007669"/>
    <property type="project" value="InterPro"/>
</dbReference>
<keyword evidence="4 9" id="KW-0349">Heme</keyword>
<accession>A0A409Y8M9</accession>
<dbReference type="OrthoDB" id="2789670at2759"/>
<evidence type="ECO:0000256" key="8">
    <source>
        <dbReference type="ARBA" id="ARBA00023033"/>
    </source>
</evidence>
<feature type="chain" id="PRO_5018971400" description="Cytochrome P450" evidence="11">
    <location>
        <begin position="23"/>
        <end position="490"/>
    </location>
</feature>
<comment type="similarity">
    <text evidence="3 10">Belongs to the cytochrome P450 family.</text>
</comment>
<evidence type="ECO:0000256" key="3">
    <source>
        <dbReference type="ARBA" id="ARBA00010617"/>
    </source>
</evidence>
<keyword evidence="6 10" id="KW-0560">Oxidoreductase</keyword>
<name>A0A409Y8M9_9AGAR</name>
<evidence type="ECO:0000256" key="7">
    <source>
        <dbReference type="ARBA" id="ARBA00023004"/>
    </source>
</evidence>
<keyword evidence="13" id="KW-1185">Reference proteome</keyword>
<dbReference type="InParanoid" id="A0A409Y8M9"/>
<dbReference type="Proteomes" id="UP000284842">
    <property type="component" value="Unassembled WGS sequence"/>
</dbReference>
<proteinExistence type="inferred from homology"/>
<dbReference type="GO" id="GO:0020037">
    <property type="term" value="F:heme binding"/>
    <property type="evidence" value="ECO:0007669"/>
    <property type="project" value="InterPro"/>
</dbReference>
<dbReference type="InterPro" id="IPR002401">
    <property type="entry name" value="Cyt_P450_E_grp-I"/>
</dbReference>
<keyword evidence="7 9" id="KW-0408">Iron</keyword>
<comment type="pathway">
    <text evidence="2">Secondary metabolite biosynthesis.</text>
</comment>
<dbReference type="InterPro" id="IPR050364">
    <property type="entry name" value="Cytochrome_P450_fung"/>
</dbReference>
<comment type="cofactor">
    <cofactor evidence="1 9">
        <name>heme</name>
        <dbReference type="ChEBI" id="CHEBI:30413"/>
    </cofactor>
</comment>
<keyword evidence="11" id="KW-0732">Signal</keyword>
<dbReference type="SUPFAM" id="SSF48264">
    <property type="entry name" value="Cytochrome P450"/>
    <property type="match status" value="1"/>
</dbReference>
<dbReference type="InterPro" id="IPR017972">
    <property type="entry name" value="Cyt_P450_CS"/>
</dbReference>
<evidence type="ECO:0000256" key="4">
    <source>
        <dbReference type="ARBA" id="ARBA00022617"/>
    </source>
</evidence>
<sequence length="490" mass="54929">MESRQYLSFVGLLVALFVVVKSLRNHKRNPRHLPCPPGPKGWPWIGILFQLPQKQVWLAHNQWSKSYGDMIFYSVMGTNFLVLNSNKRTNDLLEDRSANYSDRIRMPMLVELMNWRYNFAFMRYGPVWRKHRKAFHEHFNPSVIGKYDQIQLVHIRRFLGQLLHSPQNFLHHINFVFAAIIMDAVYGVQIEDSDKDPHVDTIAAALGGLAKAGVPGSYLVDHIPILKYYPGWLPGGGFQKDGAEGREATERYAVQTFNQVKEALRSGTARPSVVGSLIENFTGGHGDVSSQAEANMIAKNVGAIAYVAGADTTASAVQAFFLAMAMHPEIQKKAQAEIDSVIGPGRLPEFSDKPLLPYIDAVLKETMRWHTVVPFGVAHMSTEDDEYDGYFIPGGTVVMGNSWSILNDPAVFENPSAFNPDRYFKNPNLRHPHEAAFGYGRRICPGRFFSDHNLFAITSSVLSVFDILPAIDDKGNTIPLKYEPTSGFIS</sequence>
<dbReference type="InterPro" id="IPR001128">
    <property type="entry name" value="Cyt_P450"/>
</dbReference>
<dbReference type="STRING" id="181874.A0A409Y8M9"/>
<gene>
    <name evidence="12" type="ORF">CVT24_005397</name>
</gene>
<dbReference type="EMBL" id="NHTK01001358">
    <property type="protein sequence ID" value="PPQ99410.1"/>
    <property type="molecule type" value="Genomic_DNA"/>
</dbReference>
<dbReference type="PANTHER" id="PTHR46300">
    <property type="entry name" value="P450, PUTATIVE (EUROFUNG)-RELATED-RELATED"/>
    <property type="match status" value="1"/>
</dbReference>
<evidence type="ECO:0008006" key="14">
    <source>
        <dbReference type="Google" id="ProtNLM"/>
    </source>
</evidence>
<dbReference type="InterPro" id="IPR036396">
    <property type="entry name" value="Cyt_P450_sf"/>
</dbReference>
<dbReference type="PANTHER" id="PTHR46300:SF7">
    <property type="entry name" value="P450, PUTATIVE (EUROFUNG)-RELATED"/>
    <property type="match status" value="1"/>
</dbReference>
<evidence type="ECO:0000256" key="5">
    <source>
        <dbReference type="ARBA" id="ARBA00022723"/>
    </source>
</evidence>
<feature type="signal peptide" evidence="11">
    <location>
        <begin position="1"/>
        <end position="22"/>
    </location>
</feature>
<evidence type="ECO:0000256" key="10">
    <source>
        <dbReference type="RuleBase" id="RU000461"/>
    </source>
</evidence>
<feature type="binding site" description="axial binding residue" evidence="9">
    <location>
        <position position="444"/>
    </location>
    <ligand>
        <name>heme</name>
        <dbReference type="ChEBI" id="CHEBI:30413"/>
    </ligand>
    <ligandPart>
        <name>Fe</name>
        <dbReference type="ChEBI" id="CHEBI:18248"/>
    </ligandPart>
</feature>
<dbReference type="PRINTS" id="PR00463">
    <property type="entry name" value="EP450I"/>
</dbReference>
<dbReference type="PROSITE" id="PS00086">
    <property type="entry name" value="CYTOCHROME_P450"/>
    <property type="match status" value="1"/>
</dbReference>
<evidence type="ECO:0000256" key="6">
    <source>
        <dbReference type="ARBA" id="ARBA00023002"/>
    </source>
</evidence>